<feature type="active site" evidence="3">
    <location>
        <position position="146"/>
    </location>
</feature>
<keyword evidence="2" id="KW-0378">Hydrolase</keyword>
<proteinExistence type="inferred from homology"/>
<dbReference type="SUPFAM" id="SSF53474">
    <property type="entry name" value="alpha/beta-Hydrolases"/>
    <property type="match status" value="1"/>
</dbReference>
<dbReference type="RefSeq" id="WP_007577762.1">
    <property type="nucleotide sequence ID" value="NZ_AGUD01000266.1"/>
</dbReference>
<comment type="caution">
    <text evidence="5">The sequence shown here is derived from an EMBL/GenBank/DDBJ whole genome shotgun (WGS) entry which is preliminary data.</text>
</comment>
<evidence type="ECO:0000313" key="6">
    <source>
        <dbReference type="Proteomes" id="UP000005143"/>
    </source>
</evidence>
<organism evidence="5 6">
    <name type="scientific">Patulibacter medicamentivorans</name>
    <dbReference type="NCBI Taxonomy" id="1097667"/>
    <lineage>
        <taxon>Bacteria</taxon>
        <taxon>Bacillati</taxon>
        <taxon>Actinomycetota</taxon>
        <taxon>Thermoleophilia</taxon>
        <taxon>Solirubrobacterales</taxon>
        <taxon>Patulibacteraceae</taxon>
        <taxon>Patulibacter</taxon>
    </lineage>
</organism>
<dbReference type="PROSITE" id="PS01174">
    <property type="entry name" value="LIPASE_GDXG_SER"/>
    <property type="match status" value="1"/>
</dbReference>
<evidence type="ECO:0000259" key="4">
    <source>
        <dbReference type="Pfam" id="PF07859"/>
    </source>
</evidence>
<reference evidence="5 6" key="1">
    <citation type="journal article" date="2013" name="Biodegradation">
        <title>Quantitative proteomic analysis of ibuprofen-degrading Patulibacter sp. strain I11.</title>
        <authorList>
            <person name="Almeida B."/>
            <person name="Kjeldal H."/>
            <person name="Lolas I."/>
            <person name="Knudsen A.D."/>
            <person name="Carvalho G."/>
            <person name="Nielsen K.L."/>
            <person name="Barreto Crespo M.T."/>
            <person name="Stensballe A."/>
            <person name="Nielsen J.L."/>
        </authorList>
    </citation>
    <scope>NUCLEOTIDE SEQUENCE [LARGE SCALE GENOMIC DNA]</scope>
    <source>
        <strain evidence="5 6">I11</strain>
    </source>
</reference>
<name>H0E9N7_9ACTN</name>
<dbReference type="Gene3D" id="3.40.50.1820">
    <property type="entry name" value="alpha/beta hydrolase"/>
    <property type="match status" value="1"/>
</dbReference>
<dbReference type="InterPro" id="IPR002168">
    <property type="entry name" value="Lipase_GDXG_HIS_AS"/>
</dbReference>
<dbReference type="InterPro" id="IPR050300">
    <property type="entry name" value="GDXG_lipolytic_enzyme"/>
</dbReference>
<dbReference type="OrthoDB" id="9803828at2"/>
<gene>
    <name evidence="5" type="ORF">PAI11_35570</name>
</gene>
<accession>H0E9N7</accession>
<dbReference type="InterPro" id="IPR033140">
    <property type="entry name" value="Lipase_GDXG_put_SER_AS"/>
</dbReference>
<dbReference type="Proteomes" id="UP000005143">
    <property type="component" value="Unassembled WGS sequence"/>
</dbReference>
<evidence type="ECO:0000256" key="2">
    <source>
        <dbReference type="ARBA" id="ARBA00022801"/>
    </source>
</evidence>
<protein>
    <submittedName>
        <fullName evidence="5">Putative esterase</fullName>
    </submittedName>
</protein>
<comment type="similarity">
    <text evidence="1">Belongs to the 'GDXG' lipolytic enzyme family.</text>
</comment>
<sequence>MHLPRPALRASLRTLVKPVLHPRFPFGVQRAYLDVFTRATPLPAATTRATEQLGGRPADRLAGPDANPERAVLYLHGGGYTTGSLVTHRALAAWLAQASGAAVHLLDYRLAPEHPFPAALDDAEAAYRALLDRGLAAGRIALAGDSAGAGLALALANRLRERGVALPGAIGLISPWLDLTLSGPTITAYAQRDPLLNVAWISSCADAYAGGGRLDRPGLSPLSIDLDGLPPIVVHAGADDILVSDADRFVERARAAGHPIEYRRFAGLWHDFQLQAGMLREAEDALAELGERLRAATAG</sequence>
<dbReference type="GO" id="GO:0004806">
    <property type="term" value="F:triacylglycerol lipase activity"/>
    <property type="evidence" value="ECO:0007669"/>
    <property type="project" value="TreeGrafter"/>
</dbReference>
<evidence type="ECO:0000256" key="1">
    <source>
        <dbReference type="ARBA" id="ARBA00010515"/>
    </source>
</evidence>
<dbReference type="PANTHER" id="PTHR48081">
    <property type="entry name" value="AB HYDROLASE SUPERFAMILY PROTEIN C4A8.06C"/>
    <property type="match status" value="1"/>
</dbReference>
<dbReference type="AlphaFoldDB" id="H0E9N7"/>
<dbReference type="InterPro" id="IPR013094">
    <property type="entry name" value="AB_hydrolase_3"/>
</dbReference>
<dbReference type="EMBL" id="AGUD01000266">
    <property type="protein sequence ID" value="EHN09581.1"/>
    <property type="molecule type" value="Genomic_DNA"/>
</dbReference>
<keyword evidence="6" id="KW-1185">Reference proteome</keyword>
<dbReference type="InterPro" id="IPR029058">
    <property type="entry name" value="AB_hydrolase_fold"/>
</dbReference>
<dbReference type="PANTHER" id="PTHR48081:SF30">
    <property type="entry name" value="ACETYL-HYDROLASE LIPR-RELATED"/>
    <property type="match status" value="1"/>
</dbReference>
<evidence type="ECO:0000256" key="3">
    <source>
        <dbReference type="PROSITE-ProRule" id="PRU10038"/>
    </source>
</evidence>
<dbReference type="PROSITE" id="PS01173">
    <property type="entry name" value="LIPASE_GDXG_HIS"/>
    <property type="match status" value="1"/>
</dbReference>
<dbReference type="Pfam" id="PF07859">
    <property type="entry name" value="Abhydrolase_3"/>
    <property type="match status" value="1"/>
</dbReference>
<feature type="domain" description="Alpha/beta hydrolase fold-3" evidence="4">
    <location>
        <begin position="72"/>
        <end position="273"/>
    </location>
</feature>
<evidence type="ECO:0000313" key="5">
    <source>
        <dbReference type="EMBL" id="EHN09581.1"/>
    </source>
</evidence>